<feature type="compositionally biased region" description="Polar residues" evidence="7">
    <location>
        <begin position="107"/>
        <end position="119"/>
    </location>
</feature>
<dbReference type="PANTHER" id="PTHR47808">
    <property type="entry name" value="INNER NUCLEAR MEMBRANE PROTEIN HEH2-RELATED"/>
    <property type="match status" value="1"/>
</dbReference>
<feature type="compositionally biased region" description="Low complexity" evidence="7">
    <location>
        <begin position="162"/>
        <end position="181"/>
    </location>
</feature>
<protein>
    <submittedName>
        <fullName evidence="10">Inner nuclear membrane protein heh2-related</fullName>
    </submittedName>
</protein>
<keyword evidence="3 8" id="KW-0812">Transmembrane</keyword>
<evidence type="ECO:0000313" key="11">
    <source>
        <dbReference type="Proteomes" id="UP001150062"/>
    </source>
</evidence>
<evidence type="ECO:0000256" key="3">
    <source>
        <dbReference type="ARBA" id="ARBA00022692"/>
    </source>
</evidence>
<name>A0ABQ8XVL8_9EUKA</name>
<feature type="domain" description="Man1/Src1-like C-terminal" evidence="9">
    <location>
        <begin position="288"/>
        <end position="535"/>
    </location>
</feature>
<evidence type="ECO:0000256" key="1">
    <source>
        <dbReference type="ARBA" id="ARBA00004540"/>
    </source>
</evidence>
<feature type="compositionally biased region" description="Acidic residues" evidence="7">
    <location>
        <begin position="182"/>
        <end position="192"/>
    </location>
</feature>
<keyword evidence="2" id="KW-0597">Phosphoprotein</keyword>
<organism evidence="10 11">
    <name type="scientific">Anaeramoeba flamelloides</name>
    <dbReference type="NCBI Taxonomy" id="1746091"/>
    <lineage>
        <taxon>Eukaryota</taxon>
        <taxon>Metamonada</taxon>
        <taxon>Anaeramoebidae</taxon>
        <taxon>Anaeramoeba</taxon>
    </lineage>
</organism>
<feature type="transmembrane region" description="Helical" evidence="8">
    <location>
        <begin position="423"/>
        <end position="442"/>
    </location>
</feature>
<dbReference type="Gene3D" id="1.10.10.1180">
    <property type="entry name" value="MAN1, winged-helix domain"/>
    <property type="match status" value="1"/>
</dbReference>
<keyword evidence="4 8" id="KW-1133">Transmembrane helix</keyword>
<dbReference type="Proteomes" id="UP001150062">
    <property type="component" value="Unassembled WGS sequence"/>
</dbReference>
<dbReference type="InterPro" id="IPR041885">
    <property type="entry name" value="MAN1_winged_helix_dom"/>
</dbReference>
<evidence type="ECO:0000256" key="6">
    <source>
        <dbReference type="ARBA" id="ARBA00023242"/>
    </source>
</evidence>
<feature type="transmembrane region" description="Helical" evidence="8">
    <location>
        <begin position="247"/>
        <end position="268"/>
    </location>
</feature>
<evidence type="ECO:0000256" key="5">
    <source>
        <dbReference type="ARBA" id="ARBA00023136"/>
    </source>
</evidence>
<reference evidence="10" key="1">
    <citation type="submission" date="2022-08" db="EMBL/GenBank/DDBJ databases">
        <title>Novel sulfate-reducing endosymbionts in the free-living metamonad Anaeramoeba.</title>
        <authorList>
            <person name="Jerlstrom-Hultqvist J."/>
            <person name="Cepicka I."/>
            <person name="Gallot-Lavallee L."/>
            <person name="Salas-Leiva D."/>
            <person name="Curtis B.A."/>
            <person name="Zahonova K."/>
            <person name="Pipaliya S."/>
            <person name="Dacks J."/>
            <person name="Roger A.J."/>
        </authorList>
    </citation>
    <scope>NUCLEOTIDE SEQUENCE</scope>
    <source>
        <strain evidence="10">Schooner1</strain>
    </source>
</reference>
<gene>
    <name evidence="10" type="ORF">M0813_27355</name>
</gene>
<feature type="compositionally biased region" description="Polar residues" evidence="7">
    <location>
        <begin position="134"/>
        <end position="150"/>
    </location>
</feature>
<dbReference type="EMBL" id="JAOAOG010000242">
    <property type="protein sequence ID" value="KAJ6236611.1"/>
    <property type="molecule type" value="Genomic_DNA"/>
</dbReference>
<comment type="caution">
    <text evidence="10">The sequence shown here is derived from an EMBL/GenBank/DDBJ whole genome shotgun (WGS) entry which is preliminary data.</text>
</comment>
<dbReference type="PANTHER" id="PTHR47808:SF2">
    <property type="entry name" value="LEM DOMAIN-CONTAINING PROTEIN 2"/>
    <property type="match status" value="1"/>
</dbReference>
<evidence type="ECO:0000313" key="10">
    <source>
        <dbReference type="EMBL" id="KAJ6236611.1"/>
    </source>
</evidence>
<keyword evidence="11" id="KW-1185">Reference proteome</keyword>
<evidence type="ECO:0000259" key="9">
    <source>
        <dbReference type="Pfam" id="PF09402"/>
    </source>
</evidence>
<evidence type="ECO:0000256" key="4">
    <source>
        <dbReference type="ARBA" id="ARBA00022989"/>
    </source>
</evidence>
<feature type="compositionally biased region" description="Basic and acidic residues" evidence="7">
    <location>
        <begin position="92"/>
        <end position="104"/>
    </location>
</feature>
<dbReference type="Pfam" id="PF09402">
    <property type="entry name" value="MSC"/>
    <property type="match status" value="1"/>
</dbReference>
<dbReference type="InterPro" id="IPR044780">
    <property type="entry name" value="Heh2/Src1"/>
</dbReference>
<evidence type="ECO:0000256" key="2">
    <source>
        <dbReference type="ARBA" id="ARBA00022553"/>
    </source>
</evidence>
<keyword evidence="6" id="KW-0539">Nucleus</keyword>
<sequence>MDQDPNSLSVRELKSLISKYGGHDLLPLDTVKKQEYVKIFKNLALSLNSKQKEEIYESSEEGSSEEYETESESEEEIFQEKPKKRQSIKSTKQKEKKIVTEQRKLQKTPNQKQKKNYSFTEKKRPQKRDKYFLNNDSVLANKYYTEQKQNNRNKDIQKQVYSESESGSGSGITSEGEINIESSEEDDNEEEERGWKKYENISNTNSNITKNEIILNQQKQAGPQKTNNFLKKQNANNKSRSKNLGKVLAIAFIVLLLIGISIVLYGTFHTEKIYYCNSLPEITETAKICTECPLHGVCEYGELDSCDIGYRKNKQKCTPDTEINEILNQEIEDILKTRKIEFHCNNKEEMLAAESVSKGELIQLLNDENNKYDPQLINLWFQNFELNQQEDIAIKKNDYNNFIFTKNPGYPIQCLTKMFLKKYWITLLLFSFLTITSLYIIIRIKQKKSLLLETENIVKKLEDKLKLQKISSKSENINPYLIVNHERDNMINPNHLKKRRTLWPLVIDRIKRDSRIAEKTMKLYGDQVTVWEWIDNIPIPKKKIEEKTINNTNTVSSSYPKWEDN</sequence>
<comment type="subcellular location">
    <subcellularLocation>
        <location evidence="1">Nucleus inner membrane</location>
    </subcellularLocation>
</comment>
<feature type="compositionally biased region" description="Acidic residues" evidence="7">
    <location>
        <begin position="56"/>
        <end position="77"/>
    </location>
</feature>
<proteinExistence type="predicted"/>
<evidence type="ECO:0000256" key="8">
    <source>
        <dbReference type="SAM" id="Phobius"/>
    </source>
</evidence>
<keyword evidence="5 8" id="KW-0472">Membrane</keyword>
<feature type="region of interest" description="Disordered" evidence="7">
    <location>
        <begin position="51"/>
        <end position="199"/>
    </location>
</feature>
<accession>A0ABQ8XVL8</accession>
<evidence type="ECO:0000256" key="7">
    <source>
        <dbReference type="SAM" id="MobiDB-lite"/>
    </source>
</evidence>
<feature type="compositionally biased region" description="Basic and acidic residues" evidence="7">
    <location>
        <begin position="120"/>
        <end position="131"/>
    </location>
</feature>
<dbReference type="InterPro" id="IPR018996">
    <property type="entry name" value="Man1/Src1-like_C"/>
</dbReference>